<dbReference type="AlphaFoldDB" id="A0A0Q0D4M0"/>
<organism evidence="1 2">
    <name type="scientific">Pseudomonas amygdali pv. ulmi</name>
    <dbReference type="NCBI Taxonomy" id="251720"/>
    <lineage>
        <taxon>Bacteria</taxon>
        <taxon>Pseudomonadati</taxon>
        <taxon>Pseudomonadota</taxon>
        <taxon>Gammaproteobacteria</taxon>
        <taxon>Pseudomonadales</taxon>
        <taxon>Pseudomonadaceae</taxon>
        <taxon>Pseudomonas</taxon>
        <taxon>Pseudomonas amygdali</taxon>
    </lineage>
</organism>
<evidence type="ECO:0000313" key="2">
    <source>
        <dbReference type="Proteomes" id="UP000050266"/>
    </source>
</evidence>
<protein>
    <recommendedName>
        <fullName evidence="3">Plasmid replication protein RepB</fullName>
    </recommendedName>
</protein>
<name>A0A0Q0D4M0_PSEA0</name>
<dbReference type="RefSeq" id="WP_134933021.1">
    <property type="nucleotide sequence ID" value="NZ_LIHQ01000216.1"/>
</dbReference>
<evidence type="ECO:0008006" key="3">
    <source>
        <dbReference type="Google" id="ProtNLM"/>
    </source>
</evidence>
<evidence type="ECO:0000313" key="1">
    <source>
        <dbReference type="EMBL" id="KPZ12408.1"/>
    </source>
</evidence>
<dbReference type="EMBL" id="LJRQ01000195">
    <property type="protein sequence ID" value="KPZ12408.1"/>
    <property type="molecule type" value="Genomic_DNA"/>
</dbReference>
<sequence length="116" mass="13072">MRDTEIDKQKTSGRICNFVSTELLFADENIRPGVGDVRYVNLSEMRILYECGALAHATLAPSPMESGFIMIVKRKDGKEETMSTTKGERHKIYKSLEAASTDAKRIGFHEVTFKVK</sequence>
<accession>A0A0Q0D4M0</accession>
<proteinExistence type="predicted"/>
<dbReference type="OrthoDB" id="6996316at2"/>
<dbReference type="PATRIC" id="fig|251720.4.peg.1909"/>
<reference evidence="1 2" key="1">
    <citation type="submission" date="2015-09" db="EMBL/GenBank/DDBJ databases">
        <title>Genome announcement of multiple Pseudomonas syringae strains.</title>
        <authorList>
            <person name="Thakur S."/>
            <person name="Wang P.W."/>
            <person name="Gong Y."/>
            <person name="Weir B.S."/>
            <person name="Guttman D.S."/>
        </authorList>
    </citation>
    <scope>NUCLEOTIDE SEQUENCE [LARGE SCALE GENOMIC DNA]</scope>
    <source>
        <strain evidence="1 2">ICMP3962</strain>
    </source>
</reference>
<gene>
    <name evidence="1" type="ORF">ALO41_200163</name>
</gene>
<comment type="caution">
    <text evidence="1">The sequence shown here is derived from an EMBL/GenBank/DDBJ whole genome shotgun (WGS) entry which is preliminary data.</text>
</comment>
<dbReference type="Proteomes" id="UP000050266">
    <property type="component" value="Unassembled WGS sequence"/>
</dbReference>